<evidence type="ECO:0000256" key="1">
    <source>
        <dbReference type="ARBA" id="ARBA00022598"/>
    </source>
</evidence>
<dbReference type="SUPFAM" id="SSF56059">
    <property type="entry name" value="Glutathione synthetase ATP-binding domain-like"/>
    <property type="match status" value="1"/>
</dbReference>
<dbReference type="PANTHER" id="PTHR12241:SF154">
    <property type="entry name" value="TUBULIN POLYGLUTAMYLASE TTLL11"/>
    <property type="match status" value="1"/>
</dbReference>
<dbReference type="PANTHER" id="PTHR12241">
    <property type="entry name" value="TUBULIN POLYGLUTAMYLASE"/>
    <property type="match status" value="1"/>
</dbReference>
<keyword evidence="1" id="KW-0436">Ligase</keyword>
<proteinExistence type="predicted"/>
<dbReference type="GO" id="GO:0036064">
    <property type="term" value="C:ciliary basal body"/>
    <property type="evidence" value="ECO:0007669"/>
    <property type="project" value="TreeGrafter"/>
</dbReference>
<keyword evidence="3" id="KW-0067">ATP-binding</keyword>
<dbReference type="EMBL" id="JAHHUM010000612">
    <property type="protein sequence ID" value="KAK5618584.1"/>
    <property type="molecule type" value="Genomic_DNA"/>
</dbReference>
<evidence type="ECO:0000256" key="3">
    <source>
        <dbReference type="ARBA" id="ARBA00022840"/>
    </source>
</evidence>
<dbReference type="GO" id="GO:0015631">
    <property type="term" value="F:tubulin binding"/>
    <property type="evidence" value="ECO:0007669"/>
    <property type="project" value="TreeGrafter"/>
</dbReference>
<organism evidence="5 6">
    <name type="scientific">Crenichthys baileyi</name>
    <name type="common">White River springfish</name>
    <dbReference type="NCBI Taxonomy" id="28760"/>
    <lineage>
        <taxon>Eukaryota</taxon>
        <taxon>Metazoa</taxon>
        <taxon>Chordata</taxon>
        <taxon>Craniata</taxon>
        <taxon>Vertebrata</taxon>
        <taxon>Euteleostomi</taxon>
        <taxon>Actinopterygii</taxon>
        <taxon>Neopterygii</taxon>
        <taxon>Teleostei</taxon>
        <taxon>Neoteleostei</taxon>
        <taxon>Acanthomorphata</taxon>
        <taxon>Ovalentaria</taxon>
        <taxon>Atherinomorphae</taxon>
        <taxon>Cyprinodontiformes</taxon>
        <taxon>Goodeidae</taxon>
        <taxon>Crenichthys</taxon>
    </lineage>
</organism>
<protein>
    <submittedName>
        <fullName evidence="5">Tubulin polyglutamylase ttll11</fullName>
    </submittedName>
</protein>
<accession>A0AAV9SB73</accession>
<dbReference type="AlphaFoldDB" id="A0AAV9SB73"/>
<evidence type="ECO:0000313" key="6">
    <source>
        <dbReference type="Proteomes" id="UP001311232"/>
    </source>
</evidence>
<reference evidence="5 6" key="1">
    <citation type="submission" date="2021-06" db="EMBL/GenBank/DDBJ databases">
        <authorList>
            <person name="Palmer J.M."/>
        </authorList>
    </citation>
    <scope>NUCLEOTIDE SEQUENCE [LARGE SCALE GENOMIC DNA]</scope>
    <source>
        <strain evidence="5 6">MEX-2019</strain>
        <tissue evidence="5">Muscle</tissue>
    </source>
</reference>
<dbReference type="InterPro" id="IPR004344">
    <property type="entry name" value="TTL/TTLL_fam"/>
</dbReference>
<dbReference type="Pfam" id="PF03133">
    <property type="entry name" value="TTL"/>
    <property type="match status" value="1"/>
</dbReference>
<comment type="caution">
    <text evidence="5">The sequence shown here is derived from an EMBL/GenBank/DDBJ whole genome shotgun (WGS) entry which is preliminary data.</text>
</comment>
<keyword evidence="6" id="KW-1185">Reference proteome</keyword>
<name>A0AAV9SB73_9TELE</name>
<sequence length="649" mass="72598">MSDHYGKVKVQLGQMKSLGEDAEKEEVEGEMPVSAPSASPDQSSCITTTGTDALGSSNVCKQTGKRSSKNSFSKPVQGSAVPAHAVKNLNSPLCEQTLHIKGTGKILQGKSESNGNSVAVQASRNTQETFCEDGFKLPRKRRPVMVDTSKAKTSMEALKLSIKELKWKEFPLGRRAACDIYWHGVSFHDNENIVSGQVNKFPGMVEMLRKINLSRAVRTMQELFPEEYDFYPRSWILPEEYQQFSAQIRMVKERDTTVSPTFIVKPDGGSQGDGIYLIRDPSDLKLMVGAQPKQAVVQEYIHKPLLIDKLKFDIRLYVLIKSLEPLEIYIAKEGLTRFCTEPYQEPSQKNLSNVFMHLTNYSLNVHSGNFVHSDSQSTGSKRTLSSVFYRLAAKGVDIKRVWSDIIALVIKSVIAVVPELKLHYQADIPPGKPGPTCFQILGFDILLMKNLKPVLLEVNSNPSMRIEHEQEVAPGVSEYVPSPVDEQVKVGVIRDTLRLMDPFNKKQTVTSHPRAGGSDHGEEIPVDGEAQGRSPDNTGNLPPLCLKQVYPKYTKQFNHLRLVERIAALFIRFLGVKGNMRLGPTAFRTFIRTCKLSNSNFTMASVDILYIDITRRWSCALPESREGWDCKHSWKPFSTWQAGSSNPSC</sequence>
<gene>
    <name evidence="5" type="primary">TTLL11</name>
    <name evidence="5" type="ORF">CRENBAI_015955</name>
</gene>
<feature type="compositionally biased region" description="Acidic residues" evidence="4">
    <location>
        <begin position="20"/>
        <end position="29"/>
    </location>
</feature>
<evidence type="ECO:0000256" key="4">
    <source>
        <dbReference type="SAM" id="MobiDB-lite"/>
    </source>
</evidence>
<evidence type="ECO:0000313" key="5">
    <source>
        <dbReference type="EMBL" id="KAK5618584.1"/>
    </source>
</evidence>
<dbReference type="GO" id="GO:0070740">
    <property type="term" value="F:tubulin-glutamic acid ligase activity"/>
    <property type="evidence" value="ECO:0007669"/>
    <property type="project" value="TreeGrafter"/>
</dbReference>
<dbReference type="GO" id="GO:0005524">
    <property type="term" value="F:ATP binding"/>
    <property type="evidence" value="ECO:0007669"/>
    <property type="project" value="UniProtKB-KW"/>
</dbReference>
<dbReference type="GO" id="GO:0000226">
    <property type="term" value="P:microtubule cytoskeleton organization"/>
    <property type="evidence" value="ECO:0007669"/>
    <property type="project" value="TreeGrafter"/>
</dbReference>
<feature type="region of interest" description="Disordered" evidence="4">
    <location>
        <begin position="505"/>
        <end position="540"/>
    </location>
</feature>
<feature type="compositionally biased region" description="Polar residues" evidence="4">
    <location>
        <begin position="36"/>
        <end position="61"/>
    </location>
</feature>
<keyword evidence="2" id="KW-0547">Nucleotide-binding</keyword>
<feature type="region of interest" description="Disordered" evidence="4">
    <location>
        <begin position="1"/>
        <end position="80"/>
    </location>
</feature>
<dbReference type="Proteomes" id="UP001311232">
    <property type="component" value="Unassembled WGS sequence"/>
</dbReference>
<dbReference type="PROSITE" id="PS51221">
    <property type="entry name" value="TTL"/>
    <property type="match status" value="1"/>
</dbReference>
<evidence type="ECO:0000256" key="2">
    <source>
        <dbReference type="ARBA" id="ARBA00022741"/>
    </source>
</evidence>
<dbReference type="Gene3D" id="3.30.470.20">
    <property type="entry name" value="ATP-grasp fold, B domain"/>
    <property type="match status" value="1"/>
</dbReference>